<gene>
    <name evidence="9" type="primary">ybbD</name>
    <name evidence="9" type="ORF">NCTC13100_01750</name>
</gene>
<dbReference type="GO" id="GO:0004563">
    <property type="term" value="F:beta-N-acetylhexosaminidase activity"/>
    <property type="evidence" value="ECO:0007669"/>
    <property type="project" value="UniProtKB-EC"/>
</dbReference>
<evidence type="ECO:0000256" key="6">
    <source>
        <dbReference type="SAM" id="Phobius"/>
    </source>
</evidence>
<evidence type="ECO:0000256" key="4">
    <source>
        <dbReference type="ARBA" id="ARBA00022801"/>
    </source>
</evidence>
<keyword evidence="4" id="KW-0378">Hydrolase</keyword>
<dbReference type="InterPro" id="IPR017853">
    <property type="entry name" value="GH"/>
</dbReference>
<evidence type="ECO:0000259" key="7">
    <source>
        <dbReference type="Pfam" id="PF00144"/>
    </source>
</evidence>
<dbReference type="InterPro" id="IPR019800">
    <property type="entry name" value="Glyco_hydro_3_AS"/>
</dbReference>
<keyword evidence="5" id="KW-0326">Glycosidase</keyword>
<sequence>MNRKTRLSNTMRIDNSINKFYLPAFFILLFIGLHIRVYAGIPVKDSIAMQNWVDKTLSSFSVREKVAQLIMPMIYPTSEEQKLKIYEYDIQENQWGGILYQKSMLREQKSMNDRLQKVAKVPMLISLDGEWGLYMRLKDAPRFPRNMGLGYSKNIRLIYDYGQEVARECKLMGIHINFAPVLDVNNNPKNPVIGTRSFGDDPETVATCAIAYARGLEDGGVLSVGKHFPGHGNTDQDSHKTLPSITSSFSELERVELLPFRRYIDAGMEGIMVAHLKVPALDPDGTPTSLSKKVTTELLREKMNFRGLIVSDALAMAGAQYKGKYTTAVMAFLAGNDILLAPASPKQTLNELLAAYEEGIITEQQIDERCRRILMYKYKLIVEPGDLSAQASEVKAEVNNEDAQIIRKELWNNSIYIEKEHPQIKEKINNNGYKRIALVTAGATPACLYAGILKKELPLDVFGLPTGKEGLAKLFNKLKKYDLILVGAFTSNATINGAIGRISALKPTILTLFTNPYALNKMGQTRTRAQMIIHAFESCEEAQRAAADMLLGNIDSNKEIIEKKKTLPVTAGFNLINPAKLSKLDEIALEGIDEGAFPGCQILVMKDNKIIYDKCFGTLTGKKDSPAVNEETYYDLASLTKACVTTPAIMQLVAARKIALNAGISTYLPQFKNTPLANVTVKQLLLHEAGLIPTINFYTDLIDPESYTEPLISNRHTVGRVKIGKNAWGNPNFKFKQKFVSERKNGKYPETLAPGIYLNRSFKDSMMNRIAETNMYRKGKYKYSDIGFILLQQIIEKVSGQSLDAYAEKKIFAPIEAKLFFRPLEHKTTVIKNIAPTQVDLFLRKQEICGTVDDETAACLGGVSGSAGLYGNTHELAKLMMLFANKGKWNKKEIIDSKTFNRFITETGYQGIRNLGFDKPRLRTASSAAESASRSTFGHTGFTGTCFWIDPQYNLVFIFLSNRTYPSRLNTKLMTMNIRPRLHQAVYDSMVP</sequence>
<dbReference type="PRINTS" id="PR00133">
    <property type="entry name" value="GLHYDRLASE3"/>
</dbReference>
<feature type="domain" description="Beta-lactamase-related" evidence="7">
    <location>
        <begin position="589"/>
        <end position="967"/>
    </location>
</feature>
<dbReference type="InterPro" id="IPR050226">
    <property type="entry name" value="NagZ_Beta-hexosaminidase"/>
</dbReference>
<dbReference type="InterPro" id="IPR001466">
    <property type="entry name" value="Beta-lactam-related"/>
</dbReference>
<dbReference type="InterPro" id="IPR036962">
    <property type="entry name" value="Glyco_hydro_3_N_sf"/>
</dbReference>
<dbReference type="GO" id="GO:0009254">
    <property type="term" value="P:peptidoglycan turnover"/>
    <property type="evidence" value="ECO:0007669"/>
    <property type="project" value="TreeGrafter"/>
</dbReference>
<dbReference type="PANTHER" id="PTHR30480">
    <property type="entry name" value="BETA-HEXOSAMINIDASE-RELATED"/>
    <property type="match status" value="1"/>
</dbReference>
<evidence type="ECO:0000256" key="2">
    <source>
        <dbReference type="ARBA" id="ARBA00005336"/>
    </source>
</evidence>
<feature type="transmembrane region" description="Helical" evidence="6">
    <location>
        <begin position="20"/>
        <end position="41"/>
    </location>
</feature>
<evidence type="ECO:0000259" key="8">
    <source>
        <dbReference type="Pfam" id="PF00933"/>
    </source>
</evidence>
<evidence type="ECO:0000313" key="10">
    <source>
        <dbReference type="Proteomes" id="UP000254263"/>
    </source>
</evidence>
<feature type="domain" description="Glycoside hydrolase family 3 N-terminal" evidence="8">
    <location>
        <begin position="62"/>
        <end position="374"/>
    </location>
</feature>
<evidence type="ECO:0000256" key="3">
    <source>
        <dbReference type="ARBA" id="ARBA00012663"/>
    </source>
</evidence>
<dbReference type="SUPFAM" id="SSF56601">
    <property type="entry name" value="beta-lactamase/transpeptidase-like"/>
    <property type="match status" value="1"/>
</dbReference>
<dbReference type="InterPro" id="IPR001764">
    <property type="entry name" value="Glyco_hydro_3_N"/>
</dbReference>
<dbReference type="PROSITE" id="PS00775">
    <property type="entry name" value="GLYCOSYL_HYDROL_F3"/>
    <property type="match status" value="1"/>
</dbReference>
<dbReference type="Proteomes" id="UP000254263">
    <property type="component" value="Unassembled WGS sequence"/>
</dbReference>
<dbReference type="InterPro" id="IPR012338">
    <property type="entry name" value="Beta-lactam/transpept-like"/>
</dbReference>
<dbReference type="RefSeq" id="WP_018360460.1">
    <property type="nucleotide sequence ID" value="NZ_UGTI01000001.1"/>
</dbReference>
<proteinExistence type="inferred from homology"/>
<keyword evidence="6" id="KW-0812">Transmembrane</keyword>
<evidence type="ECO:0000313" key="9">
    <source>
        <dbReference type="EMBL" id="SUB78571.1"/>
    </source>
</evidence>
<dbReference type="Gene3D" id="3.40.710.10">
    <property type="entry name" value="DD-peptidase/beta-lactamase superfamily"/>
    <property type="match status" value="1"/>
</dbReference>
<dbReference type="EMBL" id="UGTI01000001">
    <property type="protein sequence ID" value="SUB78571.1"/>
    <property type="molecule type" value="Genomic_DNA"/>
</dbReference>
<dbReference type="Pfam" id="PF00144">
    <property type="entry name" value="Beta-lactamase"/>
    <property type="match status" value="1"/>
</dbReference>
<name>A0A379DJQ1_9PORP</name>
<dbReference type="Pfam" id="PF00933">
    <property type="entry name" value="Glyco_hydro_3"/>
    <property type="match status" value="1"/>
</dbReference>
<keyword evidence="6" id="KW-1133">Transmembrane helix</keyword>
<dbReference type="GO" id="GO:0005975">
    <property type="term" value="P:carbohydrate metabolic process"/>
    <property type="evidence" value="ECO:0007669"/>
    <property type="project" value="InterPro"/>
</dbReference>
<organism evidence="9 10">
    <name type="scientific">Porphyromonas macacae</name>
    <dbReference type="NCBI Taxonomy" id="28115"/>
    <lineage>
        <taxon>Bacteria</taxon>
        <taxon>Pseudomonadati</taxon>
        <taxon>Bacteroidota</taxon>
        <taxon>Bacteroidia</taxon>
        <taxon>Bacteroidales</taxon>
        <taxon>Porphyromonadaceae</taxon>
        <taxon>Porphyromonas</taxon>
    </lineage>
</organism>
<evidence type="ECO:0000256" key="1">
    <source>
        <dbReference type="ARBA" id="ARBA00001231"/>
    </source>
</evidence>
<dbReference type="AlphaFoldDB" id="A0A379DJQ1"/>
<reference evidence="9 10" key="1">
    <citation type="submission" date="2018-06" db="EMBL/GenBank/DDBJ databases">
        <authorList>
            <consortium name="Pathogen Informatics"/>
            <person name="Doyle S."/>
        </authorList>
    </citation>
    <scope>NUCLEOTIDE SEQUENCE [LARGE SCALE GENOMIC DNA]</scope>
    <source>
        <strain evidence="9 10">NCTC13100</strain>
    </source>
</reference>
<comment type="catalytic activity">
    <reaction evidence="1">
        <text>Hydrolysis of terminal non-reducing N-acetyl-D-hexosamine residues in N-acetyl-beta-D-hexosaminides.</text>
        <dbReference type="EC" id="3.2.1.52"/>
    </reaction>
</comment>
<keyword evidence="6" id="KW-0472">Membrane</keyword>
<protein>
    <recommendedName>
        <fullName evidence="3">beta-N-acetylhexosaminidase</fullName>
        <ecNumber evidence="3">3.2.1.52</ecNumber>
    </recommendedName>
</protein>
<dbReference type="Gene3D" id="3.20.20.300">
    <property type="entry name" value="Glycoside hydrolase, family 3, N-terminal domain"/>
    <property type="match status" value="1"/>
</dbReference>
<dbReference type="PANTHER" id="PTHR30480:SF13">
    <property type="entry name" value="BETA-HEXOSAMINIDASE"/>
    <property type="match status" value="1"/>
</dbReference>
<dbReference type="EC" id="3.2.1.52" evidence="3"/>
<comment type="similarity">
    <text evidence="2">Belongs to the glycosyl hydrolase 3 family.</text>
</comment>
<dbReference type="SUPFAM" id="SSF51445">
    <property type="entry name" value="(Trans)glycosidases"/>
    <property type="match status" value="1"/>
</dbReference>
<accession>A0A379DJQ1</accession>
<evidence type="ECO:0000256" key="5">
    <source>
        <dbReference type="ARBA" id="ARBA00023295"/>
    </source>
</evidence>